<evidence type="ECO:0000313" key="1">
    <source>
        <dbReference type="EMBL" id="MCT7659699.1"/>
    </source>
</evidence>
<reference evidence="2" key="1">
    <citation type="submission" date="2023-07" db="EMBL/GenBank/DDBJ databases">
        <authorList>
            <person name="Deng Y."/>
            <person name="Zhang Y.-Q."/>
        </authorList>
    </citation>
    <scope>NUCLEOTIDE SEQUENCE [LARGE SCALE GENOMIC DNA]</scope>
    <source>
        <strain evidence="2">CPCC 205710</strain>
    </source>
</reference>
<comment type="caution">
    <text evidence="1">The sequence shown here is derived from an EMBL/GenBank/DDBJ whole genome shotgun (WGS) entry which is preliminary data.</text>
</comment>
<dbReference type="Proteomes" id="UP001206639">
    <property type="component" value="Unassembled WGS sequence"/>
</dbReference>
<accession>A0ABT2MBQ3</accession>
<sequence>MTPGELRATSTYLAYVSGLMHETHSALKDMLSGEGEAWGNDKIGNRFADGAQGYRSQSDWVDGSIDAKTELLDYYAEGLRVVADALEQQDSTWT</sequence>
<gene>
    <name evidence="1" type="ORF">N4S67_14850</name>
</gene>
<dbReference type="RefSeq" id="WP_260993729.1">
    <property type="nucleotide sequence ID" value="NZ_JAODWD010000003.1"/>
</dbReference>
<protein>
    <submittedName>
        <fullName evidence="1">Uncharacterized protein</fullName>
    </submittedName>
</protein>
<organism evidence="1 2">
    <name type="scientific">Mycobacterium deserti</name>
    <dbReference type="NCBI Taxonomy" id="2978347"/>
    <lineage>
        <taxon>Bacteria</taxon>
        <taxon>Bacillati</taxon>
        <taxon>Actinomycetota</taxon>
        <taxon>Actinomycetes</taxon>
        <taxon>Mycobacteriales</taxon>
        <taxon>Mycobacteriaceae</taxon>
        <taxon>Mycobacterium</taxon>
    </lineage>
</organism>
<dbReference type="Gene3D" id="1.10.287.1060">
    <property type="entry name" value="ESAT-6-like"/>
    <property type="match status" value="1"/>
</dbReference>
<proteinExistence type="predicted"/>
<name>A0ABT2MBQ3_9MYCO</name>
<keyword evidence="2" id="KW-1185">Reference proteome</keyword>
<evidence type="ECO:0000313" key="2">
    <source>
        <dbReference type="Proteomes" id="UP001206639"/>
    </source>
</evidence>
<dbReference type="EMBL" id="JAODWD010000003">
    <property type="protein sequence ID" value="MCT7659699.1"/>
    <property type="molecule type" value="Genomic_DNA"/>
</dbReference>